<reference evidence="2" key="1">
    <citation type="submission" date="2018-11" db="EMBL/GenBank/DDBJ databases">
        <authorList>
            <consortium name="Pathogen Informatics"/>
        </authorList>
    </citation>
    <scope>NUCLEOTIDE SEQUENCE</scope>
</reference>
<dbReference type="EMBL" id="CAAALY010076486">
    <property type="protein sequence ID" value="VEL25830.1"/>
    <property type="molecule type" value="Genomic_DNA"/>
</dbReference>
<feature type="compositionally biased region" description="Polar residues" evidence="1">
    <location>
        <begin position="139"/>
        <end position="153"/>
    </location>
</feature>
<evidence type="ECO:0000256" key="1">
    <source>
        <dbReference type="SAM" id="MobiDB-lite"/>
    </source>
</evidence>
<name>A0A3S5AK60_9PLAT</name>
<sequence>MELLEYSFHLVCSLCPLASYRLVVAQETLIRHTDNVFFRGGCSSQLSKWLSVELNSIVPQKTQSVILTGMDPKVSSVLKSHKGCLVYPYSGVREAGIQLLPRPIRSNESDLDQSYRTPGKASESSSTSPAISRQKDASHQSFTSQNSSVTQPHSRPFTPHPSVGNTNVLSPQPPVNSKSYPQFGRKELQEVVAHGEKNIDRTDLITALQAGWNVTNAIQVGVYNYDLNKTLF</sequence>
<dbReference type="Proteomes" id="UP000784294">
    <property type="component" value="Unassembled WGS sequence"/>
</dbReference>
<feature type="compositionally biased region" description="Low complexity" evidence="1">
    <location>
        <begin position="122"/>
        <end position="132"/>
    </location>
</feature>
<accession>A0A3S5AK60</accession>
<organism evidence="2 3">
    <name type="scientific">Protopolystoma xenopodis</name>
    <dbReference type="NCBI Taxonomy" id="117903"/>
    <lineage>
        <taxon>Eukaryota</taxon>
        <taxon>Metazoa</taxon>
        <taxon>Spiralia</taxon>
        <taxon>Lophotrochozoa</taxon>
        <taxon>Platyhelminthes</taxon>
        <taxon>Monogenea</taxon>
        <taxon>Polyopisthocotylea</taxon>
        <taxon>Polystomatidea</taxon>
        <taxon>Polystomatidae</taxon>
        <taxon>Protopolystoma</taxon>
    </lineage>
</organism>
<gene>
    <name evidence="2" type="ORF">PXEA_LOCUS19270</name>
</gene>
<evidence type="ECO:0000313" key="3">
    <source>
        <dbReference type="Proteomes" id="UP000784294"/>
    </source>
</evidence>
<comment type="caution">
    <text evidence="2">The sequence shown here is derived from an EMBL/GenBank/DDBJ whole genome shotgun (WGS) entry which is preliminary data.</text>
</comment>
<feature type="compositionally biased region" description="Polar residues" evidence="1">
    <location>
        <begin position="163"/>
        <end position="180"/>
    </location>
</feature>
<dbReference type="AlphaFoldDB" id="A0A3S5AK60"/>
<protein>
    <submittedName>
        <fullName evidence="2">Uncharacterized protein</fullName>
    </submittedName>
</protein>
<feature type="region of interest" description="Disordered" evidence="1">
    <location>
        <begin position="106"/>
        <end position="181"/>
    </location>
</feature>
<proteinExistence type="predicted"/>
<evidence type="ECO:0000313" key="2">
    <source>
        <dbReference type="EMBL" id="VEL25830.1"/>
    </source>
</evidence>
<keyword evidence="3" id="KW-1185">Reference proteome</keyword>